<accession>A0A7S2XMW0</accession>
<keyword evidence="2 3" id="KW-0040">ANK repeat</keyword>
<sequence>MKVIESSAAGSPFSLAPLVSQDEILDNRSIDDTGSDLSIMSSGSDEEEKQRYWEWCMRNEFLVWYHEKKGMVHPKGMVKPHVLKARYLKHHAALDESLLEASWAYACLQNDVSLLQWLHGDLSVKKYPPPLVTWWASLANSLEVLQFLRTHNLIKPTFTTPLGSTPLLVAAARNHFKAIELLLECANVEESHVEEALQVAAAVDAIDAIQSLSSHTNTHVGINSTKGVESAMLVACRAGHITTLQTLRANHPDLNWGVVTHDGLNCVGLAAFYNHGRVIEYLCRFHDAENKKAPNVNYQFEPPCHNNIEEDDTELCKDGVRRGDSPVHLAVRRNHISALTALCRRGTDLVKMSLCNECGQTALHVAISHDTIESVQKMVQQLPEGPDRDELLSNHLDQRTGMSPLYLACYLGRVEIVRLLAPAISNPNQLCHISNTVHLSDADPLTSATTDTTGSPIGMRSRIGSADTLAHSTSSSMDRPPLMGAVLNNHVETVTALLACPAVNVNQMDGAGHTAISLAAKMGFFRICQILVLHNANLELQSHRGGGTPVAKARKYRHHTIVQLLEKYGGR</sequence>
<dbReference type="AlphaFoldDB" id="A0A7S2XMW0"/>
<organism evidence="4">
    <name type="scientific">Attheya septentrionalis</name>
    <dbReference type="NCBI Taxonomy" id="420275"/>
    <lineage>
        <taxon>Eukaryota</taxon>
        <taxon>Sar</taxon>
        <taxon>Stramenopiles</taxon>
        <taxon>Ochrophyta</taxon>
        <taxon>Bacillariophyta</taxon>
        <taxon>Coscinodiscophyceae</taxon>
        <taxon>Chaetocerotophycidae</taxon>
        <taxon>Chaetocerotales</taxon>
        <taxon>Attheyaceae</taxon>
        <taxon>Attheya</taxon>
    </lineage>
</organism>
<dbReference type="PROSITE" id="PS50088">
    <property type="entry name" value="ANK_REPEAT"/>
    <property type="match status" value="1"/>
</dbReference>
<dbReference type="SUPFAM" id="SSF48403">
    <property type="entry name" value="Ankyrin repeat"/>
    <property type="match status" value="2"/>
</dbReference>
<protein>
    <submittedName>
        <fullName evidence="4">Uncharacterized protein</fullName>
    </submittedName>
</protein>
<evidence type="ECO:0000256" key="2">
    <source>
        <dbReference type="ARBA" id="ARBA00023043"/>
    </source>
</evidence>
<dbReference type="Gene3D" id="1.25.40.20">
    <property type="entry name" value="Ankyrin repeat-containing domain"/>
    <property type="match status" value="3"/>
</dbReference>
<proteinExistence type="predicted"/>
<dbReference type="Pfam" id="PF12796">
    <property type="entry name" value="Ank_2"/>
    <property type="match status" value="3"/>
</dbReference>
<reference evidence="4" key="1">
    <citation type="submission" date="2021-01" db="EMBL/GenBank/DDBJ databases">
        <authorList>
            <person name="Corre E."/>
            <person name="Pelletier E."/>
            <person name="Niang G."/>
            <person name="Scheremetjew M."/>
            <person name="Finn R."/>
            <person name="Kale V."/>
            <person name="Holt S."/>
            <person name="Cochrane G."/>
            <person name="Meng A."/>
            <person name="Brown T."/>
            <person name="Cohen L."/>
        </authorList>
    </citation>
    <scope>NUCLEOTIDE SEQUENCE</scope>
    <source>
        <strain evidence="4">CCMP2084</strain>
    </source>
</reference>
<dbReference type="SMART" id="SM00248">
    <property type="entry name" value="ANK"/>
    <property type="match status" value="8"/>
</dbReference>
<dbReference type="PANTHER" id="PTHR24198:SF165">
    <property type="entry name" value="ANKYRIN REPEAT-CONTAINING PROTEIN-RELATED"/>
    <property type="match status" value="1"/>
</dbReference>
<feature type="repeat" description="ANK" evidence="3">
    <location>
        <begin position="322"/>
        <end position="349"/>
    </location>
</feature>
<dbReference type="InterPro" id="IPR036770">
    <property type="entry name" value="Ankyrin_rpt-contain_sf"/>
</dbReference>
<dbReference type="InterPro" id="IPR002110">
    <property type="entry name" value="Ankyrin_rpt"/>
</dbReference>
<evidence type="ECO:0000313" key="4">
    <source>
        <dbReference type="EMBL" id="CAD9817002.1"/>
    </source>
</evidence>
<evidence type="ECO:0000256" key="1">
    <source>
        <dbReference type="ARBA" id="ARBA00022737"/>
    </source>
</evidence>
<name>A0A7S2XMW0_9STRA</name>
<evidence type="ECO:0000256" key="3">
    <source>
        <dbReference type="PROSITE-ProRule" id="PRU00023"/>
    </source>
</evidence>
<dbReference type="EMBL" id="HBHQ01013270">
    <property type="protein sequence ID" value="CAD9817002.1"/>
    <property type="molecule type" value="Transcribed_RNA"/>
</dbReference>
<keyword evidence="1" id="KW-0677">Repeat</keyword>
<dbReference type="PROSITE" id="PS50297">
    <property type="entry name" value="ANK_REP_REGION"/>
    <property type="match status" value="1"/>
</dbReference>
<dbReference type="PANTHER" id="PTHR24198">
    <property type="entry name" value="ANKYRIN REPEAT AND PROTEIN KINASE DOMAIN-CONTAINING PROTEIN"/>
    <property type="match status" value="1"/>
</dbReference>
<gene>
    <name evidence="4" type="ORF">ASEP1449_LOCUS8834</name>
</gene>